<dbReference type="EC" id="4.1.1.23" evidence="9"/>
<evidence type="ECO:0000256" key="2">
    <source>
        <dbReference type="ARBA" id="ARBA00004861"/>
    </source>
</evidence>
<evidence type="ECO:0000256" key="4">
    <source>
        <dbReference type="ARBA" id="ARBA00022793"/>
    </source>
</evidence>
<evidence type="ECO:0000256" key="11">
    <source>
        <dbReference type="PIRSR" id="PIRSR614732-2"/>
    </source>
</evidence>
<dbReference type="UniPathway" id="UPA00070">
    <property type="reaction ID" value="UER00120"/>
</dbReference>
<dbReference type="RefSeq" id="WP_132766625.1">
    <property type="nucleotide sequence ID" value="NZ_SMAB01000001.1"/>
</dbReference>
<keyword evidence="5 9" id="KW-0665">Pyrimidine biosynthesis</keyword>
<organism evidence="14 15">
    <name type="scientific">Tepidibacillus fermentans</name>
    <dbReference type="NCBI Taxonomy" id="1281767"/>
    <lineage>
        <taxon>Bacteria</taxon>
        <taxon>Bacillati</taxon>
        <taxon>Bacillota</taxon>
        <taxon>Bacilli</taxon>
        <taxon>Bacillales</taxon>
        <taxon>Bacillaceae</taxon>
        <taxon>Tepidibacillus</taxon>
    </lineage>
</organism>
<name>A0A4R3KKH0_9BACI</name>
<dbReference type="Gene3D" id="3.20.20.70">
    <property type="entry name" value="Aldolase class I"/>
    <property type="match status" value="1"/>
</dbReference>
<dbReference type="SUPFAM" id="SSF51366">
    <property type="entry name" value="Ribulose-phoshate binding barrel"/>
    <property type="match status" value="1"/>
</dbReference>
<reference evidence="14 15" key="1">
    <citation type="submission" date="2019-03" db="EMBL/GenBank/DDBJ databases">
        <title>Genomic Encyclopedia of Type Strains, Phase IV (KMG-IV): sequencing the most valuable type-strain genomes for metagenomic binning, comparative biology and taxonomic classification.</title>
        <authorList>
            <person name="Goeker M."/>
        </authorList>
    </citation>
    <scope>NUCLEOTIDE SEQUENCE [LARGE SCALE GENOMIC DNA]</scope>
    <source>
        <strain evidence="14 15">DSM 23802</strain>
    </source>
</reference>
<evidence type="ECO:0000256" key="10">
    <source>
        <dbReference type="PIRSR" id="PIRSR614732-1"/>
    </source>
</evidence>
<dbReference type="PANTHER" id="PTHR32119">
    <property type="entry name" value="OROTIDINE 5'-PHOSPHATE DECARBOXYLASE"/>
    <property type="match status" value="1"/>
</dbReference>
<dbReference type="NCBIfam" id="NF001273">
    <property type="entry name" value="PRK00230.1"/>
    <property type="match status" value="1"/>
</dbReference>
<dbReference type="EMBL" id="SMAB01000001">
    <property type="protein sequence ID" value="TCS84381.1"/>
    <property type="molecule type" value="Genomic_DNA"/>
</dbReference>
<feature type="binding site" evidence="9 11">
    <location>
        <position position="189"/>
    </location>
    <ligand>
        <name>substrate</name>
    </ligand>
</feature>
<evidence type="ECO:0000256" key="7">
    <source>
        <dbReference type="ARBA" id="ARBA00049157"/>
    </source>
</evidence>
<comment type="subunit">
    <text evidence="3 9">Homodimer.</text>
</comment>
<protein>
    <recommendedName>
        <fullName evidence="9">Orotidine 5'-phosphate decarboxylase</fullName>
        <ecNumber evidence="9">4.1.1.23</ecNumber>
    </recommendedName>
    <alternativeName>
        <fullName evidence="9">OMP decarboxylase</fullName>
        <shortName evidence="9">OMPDCase</shortName>
        <shortName evidence="9">OMPdecase</shortName>
    </alternativeName>
</protein>
<dbReference type="HAMAP" id="MF_01200_B">
    <property type="entry name" value="OMPdecase_type1_B"/>
    <property type="match status" value="1"/>
</dbReference>
<evidence type="ECO:0000313" key="15">
    <source>
        <dbReference type="Proteomes" id="UP000295788"/>
    </source>
</evidence>
<keyword evidence="6 9" id="KW-0456">Lyase</keyword>
<dbReference type="PANTHER" id="PTHR32119:SF2">
    <property type="entry name" value="OROTIDINE 5'-PHOSPHATE DECARBOXYLASE"/>
    <property type="match status" value="1"/>
</dbReference>
<dbReference type="FunFam" id="3.20.20.70:FF:000015">
    <property type="entry name" value="Orotidine 5'-phosphate decarboxylase"/>
    <property type="match status" value="1"/>
</dbReference>
<dbReference type="Pfam" id="PF00215">
    <property type="entry name" value="OMPdecase"/>
    <property type="match status" value="1"/>
</dbReference>
<proteinExistence type="inferred from homology"/>
<dbReference type="Proteomes" id="UP000295788">
    <property type="component" value="Unassembled WGS sequence"/>
</dbReference>
<feature type="binding site" evidence="9 11">
    <location>
        <position position="127"/>
    </location>
    <ligand>
        <name>substrate</name>
    </ligand>
</feature>
<feature type="active site" description="Proton donor" evidence="9">
    <location>
        <position position="66"/>
    </location>
</feature>
<comment type="similarity">
    <text evidence="8 9">Belongs to the OMP decarboxylase family. Type 1 subfamily.</text>
</comment>
<dbReference type="InterPro" id="IPR011060">
    <property type="entry name" value="RibuloseP-bd_barrel"/>
</dbReference>
<dbReference type="InterPro" id="IPR001754">
    <property type="entry name" value="OMPdeCOase_dom"/>
</dbReference>
<sequence>MNNLSIRDRIIVALDVPTEKEALDLVARFEGELRFVKVGMELFYGAGYPIIEKLQKLGIKIFLDLKLHDIPNTVGRAAAQLTKMGVEMFNVHVAGGIQMMEEARNQIEKNLAVGQKRPLLIGVTQLTSTDEKILHEQIGIPYSMEAIVTHYAKLAKKAGLDGVVSSPLDVPKIKGACGIDFLTVTPGIRFLNGDHHDQKRITTPEQAFQFGSDYIVVGRMITEAKEPAKQLEEIVRNVEKQILN</sequence>
<keyword evidence="15" id="KW-1185">Reference proteome</keyword>
<feature type="active site" description="For OMPdecase activity" evidence="10">
    <location>
        <position position="64"/>
    </location>
</feature>
<evidence type="ECO:0000259" key="13">
    <source>
        <dbReference type="SMART" id="SM00934"/>
    </source>
</evidence>
<dbReference type="GO" id="GO:0004590">
    <property type="term" value="F:orotidine-5'-phosphate decarboxylase activity"/>
    <property type="evidence" value="ECO:0007669"/>
    <property type="project" value="UniProtKB-UniRule"/>
</dbReference>
<evidence type="ECO:0000313" key="14">
    <source>
        <dbReference type="EMBL" id="TCS84381.1"/>
    </source>
</evidence>
<dbReference type="NCBIfam" id="TIGR01740">
    <property type="entry name" value="pyrF"/>
    <property type="match status" value="1"/>
</dbReference>
<dbReference type="GO" id="GO:0044205">
    <property type="term" value="P:'de novo' UMP biosynthetic process"/>
    <property type="evidence" value="ECO:0007669"/>
    <property type="project" value="UniProtKB-UniRule"/>
</dbReference>
<feature type="binding site" evidence="9">
    <location>
        <begin position="64"/>
        <end position="73"/>
    </location>
    <ligand>
        <name>substrate</name>
    </ligand>
</feature>
<feature type="binding site" evidence="9 11">
    <location>
        <position position="198"/>
    </location>
    <ligand>
        <name>substrate</name>
    </ligand>
</feature>
<feature type="binding site" evidence="9 11">
    <location>
        <position position="15"/>
    </location>
    <ligand>
        <name>substrate</name>
    </ligand>
</feature>
<evidence type="ECO:0000256" key="8">
    <source>
        <dbReference type="ARBA" id="ARBA00061012"/>
    </source>
</evidence>
<dbReference type="AlphaFoldDB" id="A0A4R3KKH0"/>
<dbReference type="InterPro" id="IPR014732">
    <property type="entry name" value="OMPdecase"/>
</dbReference>
<dbReference type="OrthoDB" id="9806203at2"/>
<dbReference type="PROSITE" id="PS00156">
    <property type="entry name" value="OMPDECASE"/>
    <property type="match status" value="1"/>
</dbReference>
<comment type="pathway">
    <text evidence="2 9 12">Pyrimidine metabolism; UMP biosynthesis via de novo pathway; UMP from orotate: step 2/2.</text>
</comment>
<evidence type="ECO:0000256" key="6">
    <source>
        <dbReference type="ARBA" id="ARBA00023239"/>
    </source>
</evidence>
<comment type="caution">
    <text evidence="14">The sequence shown here is derived from an EMBL/GenBank/DDBJ whole genome shotgun (WGS) entry which is preliminary data.</text>
</comment>
<accession>A0A4R3KKH0</accession>
<gene>
    <name evidence="9" type="primary">pyrF</name>
    <name evidence="14" type="ORF">EDD72_10142</name>
</gene>
<evidence type="ECO:0000256" key="9">
    <source>
        <dbReference type="HAMAP-Rule" id="MF_01200"/>
    </source>
</evidence>
<dbReference type="GO" id="GO:0005829">
    <property type="term" value="C:cytosol"/>
    <property type="evidence" value="ECO:0007669"/>
    <property type="project" value="TreeGrafter"/>
</dbReference>
<keyword evidence="4 9" id="KW-0210">Decarboxylase</keyword>
<dbReference type="SMART" id="SM00934">
    <property type="entry name" value="OMPdecase"/>
    <property type="match status" value="1"/>
</dbReference>
<dbReference type="CDD" id="cd04725">
    <property type="entry name" value="OMP_decarboxylase_like"/>
    <property type="match status" value="1"/>
</dbReference>
<feature type="active site" description="For OMPdecase activity" evidence="10">
    <location>
        <position position="69"/>
    </location>
</feature>
<feature type="binding site" evidence="9 11">
    <location>
        <position position="37"/>
    </location>
    <ligand>
        <name>substrate</name>
    </ligand>
</feature>
<feature type="binding site" evidence="9 11">
    <location>
        <position position="219"/>
    </location>
    <ligand>
        <name>substrate</name>
    </ligand>
</feature>
<feature type="binding site" evidence="9 11">
    <location>
        <position position="218"/>
    </location>
    <ligand>
        <name>substrate</name>
    </ligand>
</feature>
<evidence type="ECO:0000256" key="5">
    <source>
        <dbReference type="ARBA" id="ARBA00022975"/>
    </source>
</evidence>
<evidence type="ECO:0000256" key="3">
    <source>
        <dbReference type="ARBA" id="ARBA00011738"/>
    </source>
</evidence>
<dbReference type="InterPro" id="IPR013785">
    <property type="entry name" value="Aldolase_TIM"/>
</dbReference>
<dbReference type="InterPro" id="IPR018089">
    <property type="entry name" value="OMPdecase_AS"/>
</dbReference>
<evidence type="ECO:0000256" key="1">
    <source>
        <dbReference type="ARBA" id="ARBA00002356"/>
    </source>
</evidence>
<feature type="active site" description="For OMPdecase activity" evidence="10">
    <location>
        <position position="66"/>
    </location>
</feature>
<dbReference type="InterPro" id="IPR047596">
    <property type="entry name" value="OMPdecase_bac"/>
</dbReference>
<dbReference type="GO" id="GO:0006207">
    <property type="term" value="P:'de novo' pyrimidine nucleobase biosynthetic process"/>
    <property type="evidence" value="ECO:0007669"/>
    <property type="project" value="InterPro"/>
</dbReference>
<evidence type="ECO:0000256" key="12">
    <source>
        <dbReference type="RuleBase" id="RU000512"/>
    </source>
</evidence>
<comment type="catalytic activity">
    <reaction evidence="7 9 12">
        <text>orotidine 5'-phosphate + H(+) = UMP + CO2</text>
        <dbReference type="Rhea" id="RHEA:11596"/>
        <dbReference type="ChEBI" id="CHEBI:15378"/>
        <dbReference type="ChEBI" id="CHEBI:16526"/>
        <dbReference type="ChEBI" id="CHEBI:57538"/>
        <dbReference type="ChEBI" id="CHEBI:57865"/>
        <dbReference type="EC" id="4.1.1.23"/>
    </reaction>
</comment>
<comment type="function">
    <text evidence="1 9">Catalyzes the decarboxylation of orotidine 5'-monophosphate (OMP) to uridine 5'-monophosphate (UMP).</text>
</comment>
<feature type="domain" description="Orotidine 5'-phosphate decarboxylase" evidence="13">
    <location>
        <begin position="9"/>
        <end position="234"/>
    </location>
</feature>